<evidence type="ECO:0000313" key="1">
    <source>
        <dbReference type="EMBL" id="GIO39057.1"/>
    </source>
</evidence>
<dbReference type="RefSeq" id="WP_212941984.1">
    <property type="nucleotide sequence ID" value="NZ_BORR01000017.1"/>
</dbReference>
<protein>
    <submittedName>
        <fullName evidence="1">Uncharacterized protein</fullName>
    </submittedName>
</protein>
<dbReference type="EMBL" id="BORR01000020">
    <property type="protein sequence ID" value="GIO39318.1"/>
    <property type="molecule type" value="Genomic_DNA"/>
</dbReference>
<evidence type="ECO:0000313" key="2">
    <source>
        <dbReference type="EMBL" id="GIO39318.1"/>
    </source>
</evidence>
<gene>
    <name evidence="1" type="ORF">J41TS12_39180</name>
    <name evidence="2" type="ORF">J41TS12_41790</name>
</gene>
<accession>A0A920CJL7</accession>
<dbReference type="Proteomes" id="UP000681162">
    <property type="component" value="Unassembled WGS sequence"/>
</dbReference>
<dbReference type="SUPFAM" id="SSF46785">
    <property type="entry name" value="Winged helix' DNA-binding domain"/>
    <property type="match status" value="1"/>
</dbReference>
<reference evidence="1 3" key="1">
    <citation type="submission" date="2021-03" db="EMBL/GenBank/DDBJ databases">
        <title>Antimicrobial resistance genes in bacteria isolated from Japanese honey, and their potential for conferring macrolide and lincosamide resistance in the American foulbrood pathogen Paenibacillus larvae.</title>
        <authorList>
            <person name="Okamoto M."/>
            <person name="Kumagai M."/>
            <person name="Kanamori H."/>
            <person name="Takamatsu D."/>
        </authorList>
    </citation>
    <scope>NUCLEOTIDE SEQUENCE [LARGE SCALE GENOMIC DNA]</scope>
    <source>
        <strain evidence="1 3">J41TS12</strain>
    </source>
</reference>
<keyword evidence="3" id="KW-1185">Reference proteome</keyword>
<organism evidence="1 3">
    <name type="scientific">Paenibacillus antibioticophila</name>
    <dbReference type="NCBI Taxonomy" id="1274374"/>
    <lineage>
        <taxon>Bacteria</taxon>
        <taxon>Bacillati</taxon>
        <taxon>Bacillota</taxon>
        <taxon>Bacilli</taxon>
        <taxon>Bacillales</taxon>
        <taxon>Paenibacillaceae</taxon>
        <taxon>Paenibacillus</taxon>
    </lineage>
</organism>
<dbReference type="InterPro" id="IPR036390">
    <property type="entry name" value="WH_DNA-bd_sf"/>
</dbReference>
<dbReference type="AlphaFoldDB" id="A0A920CJL7"/>
<dbReference type="EMBL" id="BORR01000017">
    <property type="protein sequence ID" value="GIO39057.1"/>
    <property type="molecule type" value="Genomic_DNA"/>
</dbReference>
<comment type="caution">
    <text evidence="1">The sequence shown here is derived from an EMBL/GenBank/DDBJ whole genome shotgun (WGS) entry which is preliminary data.</text>
</comment>
<proteinExistence type="predicted"/>
<evidence type="ECO:0000313" key="3">
    <source>
        <dbReference type="Proteomes" id="UP000681162"/>
    </source>
</evidence>
<sequence>MLRETIYGIICFASKPVTFAWIGRQLENDGENHSDVAISNALQSLVEEGYIRKEYQGEVLVYSEIDLDQAP</sequence>
<name>A0A920CJL7_9BACL</name>